<dbReference type="Gene3D" id="3.90.70.10">
    <property type="entry name" value="Cysteine proteinases"/>
    <property type="match status" value="2"/>
</dbReference>
<dbReference type="Pfam" id="PF16187">
    <property type="entry name" value="Peptidase_M16_M"/>
    <property type="match status" value="1"/>
</dbReference>
<dbReference type="GO" id="GO:0016579">
    <property type="term" value="P:protein deubiquitination"/>
    <property type="evidence" value="ECO:0007669"/>
    <property type="project" value="InterPro"/>
</dbReference>
<dbReference type="SMART" id="SM00695">
    <property type="entry name" value="DUSP"/>
    <property type="match status" value="1"/>
</dbReference>
<feature type="region of interest" description="Disordered" evidence="7">
    <location>
        <begin position="2844"/>
        <end position="2927"/>
    </location>
</feature>
<evidence type="ECO:0000256" key="2">
    <source>
        <dbReference type="ARBA" id="ARBA00022670"/>
    </source>
</evidence>
<feature type="region of interest" description="Disordered" evidence="7">
    <location>
        <begin position="1288"/>
        <end position="1432"/>
    </location>
</feature>
<feature type="region of interest" description="Disordered" evidence="7">
    <location>
        <begin position="3023"/>
        <end position="3049"/>
    </location>
</feature>
<dbReference type="Gene3D" id="3.30.830.10">
    <property type="entry name" value="Metalloenzyme, LuxS/M16 peptidase-like"/>
    <property type="match status" value="4"/>
</dbReference>
<dbReference type="PROSITE" id="PS00973">
    <property type="entry name" value="USP_2"/>
    <property type="match status" value="1"/>
</dbReference>
<feature type="compositionally biased region" description="Basic and acidic residues" evidence="7">
    <location>
        <begin position="2873"/>
        <end position="2884"/>
    </location>
</feature>
<feature type="compositionally biased region" description="Polar residues" evidence="7">
    <location>
        <begin position="1188"/>
        <end position="1198"/>
    </location>
</feature>
<feature type="compositionally biased region" description="Low complexity" evidence="7">
    <location>
        <begin position="1773"/>
        <end position="1793"/>
    </location>
</feature>
<evidence type="ECO:0000313" key="10">
    <source>
        <dbReference type="EMBL" id="ERT01486.1"/>
    </source>
</evidence>
<feature type="region of interest" description="Disordered" evidence="7">
    <location>
        <begin position="1093"/>
        <end position="1245"/>
    </location>
</feature>
<dbReference type="SUPFAM" id="SSF63411">
    <property type="entry name" value="LuxS/MPP-like metallohydrolase"/>
    <property type="match status" value="4"/>
</dbReference>
<feature type="compositionally biased region" description="Low complexity" evidence="7">
    <location>
        <begin position="2196"/>
        <end position="2213"/>
    </location>
</feature>
<dbReference type="InterPro" id="IPR006615">
    <property type="entry name" value="Pept_C19_DUSP"/>
</dbReference>
<keyword evidence="11" id="KW-1185">Reference proteome</keyword>
<evidence type="ECO:0000256" key="7">
    <source>
        <dbReference type="SAM" id="MobiDB-lite"/>
    </source>
</evidence>
<gene>
    <name evidence="10" type="ORF">HMPREF1624_02736</name>
</gene>
<feature type="compositionally biased region" description="Polar residues" evidence="7">
    <location>
        <begin position="2898"/>
        <end position="2907"/>
    </location>
</feature>
<dbReference type="FunFam" id="3.30.830.10:FF:000004">
    <property type="entry name" value="Putative insulin-degrading enzyme"/>
    <property type="match status" value="1"/>
</dbReference>
<dbReference type="GO" id="GO:0051603">
    <property type="term" value="P:proteolysis involved in protein catabolic process"/>
    <property type="evidence" value="ECO:0007669"/>
    <property type="project" value="TreeGrafter"/>
</dbReference>
<organism evidence="10 11">
    <name type="scientific">Sporothrix schenckii (strain ATCC 58251 / de Perez 2211183)</name>
    <name type="common">Rose-picker's disease fungus</name>
    <dbReference type="NCBI Taxonomy" id="1391915"/>
    <lineage>
        <taxon>Eukaryota</taxon>
        <taxon>Fungi</taxon>
        <taxon>Dikarya</taxon>
        <taxon>Ascomycota</taxon>
        <taxon>Pezizomycotina</taxon>
        <taxon>Sordariomycetes</taxon>
        <taxon>Sordariomycetidae</taxon>
        <taxon>Ophiostomatales</taxon>
        <taxon>Ophiostomataceae</taxon>
        <taxon>Sporothrix</taxon>
    </lineage>
</organism>
<dbReference type="InterPro" id="IPR028889">
    <property type="entry name" value="USP"/>
</dbReference>
<evidence type="ECO:0000259" key="9">
    <source>
        <dbReference type="PROSITE" id="PS51283"/>
    </source>
</evidence>
<dbReference type="InterPro" id="IPR038765">
    <property type="entry name" value="Papain-like_cys_pep_sf"/>
</dbReference>
<dbReference type="FunFam" id="3.30.830.10:FF:000005">
    <property type="entry name" value="nardilysin isoform X1"/>
    <property type="match status" value="1"/>
</dbReference>
<evidence type="ECO:0000256" key="5">
    <source>
        <dbReference type="ARBA" id="ARBA00022833"/>
    </source>
</evidence>
<keyword evidence="3" id="KW-0479">Metal-binding</keyword>
<dbReference type="PANTHER" id="PTHR43690:SF18">
    <property type="entry name" value="INSULIN-DEGRADING ENZYME-RELATED"/>
    <property type="match status" value="1"/>
</dbReference>
<feature type="compositionally biased region" description="Low complexity" evidence="7">
    <location>
        <begin position="1301"/>
        <end position="1314"/>
    </location>
</feature>
<feature type="region of interest" description="Disordered" evidence="7">
    <location>
        <begin position="2342"/>
        <end position="2497"/>
    </location>
</feature>
<dbReference type="eggNOG" id="KOG1870">
    <property type="taxonomic scope" value="Eukaryota"/>
</dbReference>
<evidence type="ECO:0000313" key="11">
    <source>
        <dbReference type="Proteomes" id="UP000018087"/>
    </source>
</evidence>
<feature type="compositionally biased region" description="Basic residues" evidence="7">
    <location>
        <begin position="2422"/>
        <end position="2445"/>
    </location>
</feature>
<feature type="compositionally biased region" description="Acidic residues" evidence="7">
    <location>
        <begin position="1210"/>
        <end position="1227"/>
    </location>
</feature>
<feature type="region of interest" description="Disordered" evidence="7">
    <location>
        <begin position="1770"/>
        <end position="1813"/>
    </location>
</feature>
<feature type="compositionally biased region" description="Low complexity" evidence="7">
    <location>
        <begin position="1163"/>
        <end position="1187"/>
    </location>
</feature>
<dbReference type="OrthoDB" id="952271at2759"/>
<keyword evidence="2" id="KW-0645">Protease</keyword>
<evidence type="ECO:0000259" key="8">
    <source>
        <dbReference type="PROSITE" id="PS50235"/>
    </source>
</evidence>
<feature type="compositionally biased region" description="Polar residues" evidence="7">
    <location>
        <begin position="1319"/>
        <end position="1332"/>
    </location>
</feature>
<dbReference type="InterPro" id="IPR007863">
    <property type="entry name" value="Peptidase_M16_C"/>
</dbReference>
<dbReference type="Gene3D" id="3.30.2230.10">
    <property type="entry name" value="DUSP-like"/>
    <property type="match status" value="1"/>
</dbReference>
<dbReference type="eggNOG" id="KOG0959">
    <property type="taxonomic scope" value="Eukaryota"/>
</dbReference>
<feature type="compositionally biased region" description="Basic and acidic residues" evidence="7">
    <location>
        <begin position="2454"/>
        <end position="2470"/>
    </location>
</feature>
<dbReference type="EMBL" id="KI440843">
    <property type="protein sequence ID" value="ERT01486.1"/>
    <property type="molecule type" value="Genomic_DNA"/>
</dbReference>
<feature type="compositionally biased region" description="Polar residues" evidence="7">
    <location>
        <begin position="1353"/>
        <end position="1381"/>
    </location>
</feature>
<feature type="region of interest" description="Disordered" evidence="7">
    <location>
        <begin position="1027"/>
        <end position="1049"/>
    </location>
</feature>
<comment type="similarity">
    <text evidence="1">Belongs to the peptidase M16 family.</text>
</comment>
<dbReference type="InterPro" id="IPR018200">
    <property type="entry name" value="USP_CS"/>
</dbReference>
<sequence>MPHVTDKPTAPAVKLVTEALDKPSLDNRLYRVIELENGLEALLVHDAETDKASASLDVGVGNFSDDNDMPGTAHAVEHLLFMGTKKFPEENNYNQYLSSNSGSSNAYTSSTSTNYFFDVSAKPHADETVSPLYGALDRFAQFFIEPLFLESTVDRELRAVDSENKKNLQNDQWRIHQLEKSLTNPKHPFCHFSTGNLDVLKIEPEARGINVRQKFMEFHDKFYSANQMKLVILGREPLDTLETWTAELFSAIPNKHLAPNEWTDVVPYSPEHLGLQTFVKPVMDSRELTLRFPCPDETLLFDSQPSRYVSHLIGHEGPGSIMSYIKSKGWANGLGAGMYPVCAGTPGIFEVTIRLTEEGLKEYKEVIKVFFQYVSLLREGPPQEWIFDETKGMADVDFKFKQQTPASRFTSKTSALMQRPLPRERLLSGMNCLRKFEPSLIQRTIDCLRPDNLRITVTSRTFPGDWDKKEKWYGTEYKEEKIPADLVAAIEEAFSVTKANRIANLFLPHKNLFVPTKLEVEKKEVKEPAPAPRIIRNDALARTWFKKDDTFWVPKGTLTVSMKNPIIFSVAENYIKTNLFTELVRDALEEYSYDADLAGLLYNVSLEHRALVIEVSGYNDKLPVLLEQVLITMRDLDIKDDRFANIKERATRALRNYGFQQPYYLLSNYLSWLTSPFAYTVEELAQELPGVTAESMRRFSKELLGQLHMEVHVHGNLYKEDALKLTDMIESTLRPRALPRAQWPIWREVVLPRGSNYVFEKTLEDKENVNHALEYVLHIGDRGDRTTRARTLLLDQLTQERAWDQLRTKEQLGYVVFSGARSGTNTMGFRFLVQSEKIPQYLEERVDSFLTEYAETLKKMSDSDFEGHKRSLIAKRLEKSKNLYQETSKHWVQINNEFYDFEYAKRDAEEIKLVTKADMIEFFNYYIHPESKTRAKLAVHLVAQATSDVTTKQISDLVKDLGLGEKAATQATTDLQARLSVAEYHEAKEEESFKDYLTNTLSVAADKIEAAVDAWKQLSKYHKAIRGAEKTEEKHKSGPKKAINGTTPVQIKNIREFRMSSHQHPGEPQDEQPPLHQLSFPVASHRPVDIRQTRQQHRRPGDLHNGSRDQQLQAILPSTEREDVDADDDADKREGTDRTHHTGDDSSDEHDSDNEDENDDGNSSDLNPTFSFSAASNAASSGPTTPTYSRAGSVSLPPTRTAALGYVNDDHDDSETTTPDAEADDFDAASNTSSPPAPPSVATGNNTAASATLLTKNSVANIRKTRSSRPATRRAAATSALPTDADTIGHRRKIQKHKTNASAASPLHLSLPSIHSRRPAQQQRSYERSQSPLVPISHRAIIMSGASDETFHRSSSPLKRTASNMEESFDNIESASEFQANSSPPQPSSSSPLRTNTTEDDVEMATAAPSDEADAADTEAAHVETDVPPIEEQISTIENLVKDFNTGELEEGTAAYLVSRRWLARAQALGSGDAAKAAKEVPQGSLGPVDNSDIADGVVDDIDGGKTVRLKAGTSQEDFEYFSKEAWDLLVSWHGLAKGQLPIIRVAHNTAPNSMIPNVQYELHPPVFTLHRLWSAVSTIPHTKEVPDAAQAAPVIMCTSNYNIQGFLRKAKTLLHIPMERHVRMWSVPRKLAASNTPSTPARTAATTGLGPSLSTPPDSPRLTGKGGDASAVSNPQDSWSKLLLEVTDFMMLQPNVEREQLSQVKDLTHDKKYNGRQTLAFISITVDQTIVLDENVERNLWVSTYNPKTAGKDKGKANTAFSTLPAVGNLANTSTSRTGGANSTAASSGRSSPSHVGPVTRGRTKQKSGRTMGCVGLGNLGNTCYMNAALQCLRSVEELTKYFLVHENEAETNHSNPLGHGGNVANAYAFLLEEIFRDNVPMSIAPRQFKSTIGRYAPAFAGYGQQDSQEFLGFLLDGLQEDLSRVKKKPYIEKPDSTDEMINNPVAIREMAEKVWDITKRRDDSIIADLFTGMYKSTLICPVCQKVSITFDPFTNLTLPLPIQNVWSKTIRFIPLNDRPVYLSIELDKTSSVRSFKEFISVRVGVPADRLVAAEELRDNIIRVYDDFECVSEEMAANDSVLVYEVERTPTNNSGSKMPRKKPRSMLLIDDIEPEVPSWDSPMAKSLLVPIIHRFDPNHRRRYTKSTGLACPPHFIVVTPEEARNEDVIRRKILEKVASYSTWAEFSKAENPAHSPSTATSTTTTPDGSSDGSRGDDATDATDNDIVVTSGSDVESASDSKVIAKSIEGEDDMIDITMKDASAAEAVTADQAEAGSASSKILYKFNRHRPRWVTEPSLFLAGELQNLFQMGYYDDTSNLIPIKWSGSSDEKLYPSLRSRMPAAAKRSSVDRDMDSPGPWESAAGTDNEESSQGGDASPNDEDSARSAEVTRMAEESDDEDLAVPPPIGMRSHPVDLPKSGPARRRALKQYKARGPKGAKRRQRHPQASANRPPRLESVEGERESDRAKNDDDDNDNDNAAMPPVSSSTSNGSAVVVSSNSAPLIRLGEGIMVDWSAEGWDAVFGKEGPDDKMRGEPTFEDPIPVVDDPELQEKKRNRISRKKRGLTLDECLDEFEREEILSENDMWYCPRCKEHRRASKKFDLWKTPDILVVHLKRFSSSGWRRDKLDMRVDFPVEGLDITKRVLDRQTGKEEIYDLIGVDDHWGGLGGGHYTAFAKNFIDHQWYEYNDSSVSRVNDSSRVVSAAAYLLFYRRRSVVPLGGPRFIKIDEKFAQEMATSDDDASELGEGRRLGTGSSLIGSSSASKGAAADRRHRASPGLASSGTSSLTLDANGGGARLSSPTTVDDYDDDADSDYLPPLASASRGKARGAASGLRVKAVAVDSGDEQDDAYGAASSGTGLLNFGESSNRSRGRFDNGVRKSVEMDDLYPGSSHHESGSWTQQSWSFGPSVGGGNHNSPGSDGADVDELELGDTATATGSDARDPDLMSLGTADHQDVDMSFLSTAVPVTGLHALTEDDPDSPTPPPPDILTQANMEDIQQQVWARKLDAQSAGDRIHTITMSDNGADAASENAVDIHISEDEEGKMDE</sequence>
<feature type="compositionally biased region" description="Acidic residues" evidence="7">
    <location>
        <begin position="1145"/>
        <end position="1162"/>
    </location>
</feature>
<dbReference type="CDD" id="cd02674">
    <property type="entry name" value="Peptidase_C19R"/>
    <property type="match status" value="1"/>
</dbReference>
<dbReference type="Pfam" id="PF22456">
    <property type="entry name" value="PqqF-like_C_4"/>
    <property type="match status" value="1"/>
</dbReference>
<dbReference type="PROSITE" id="PS00972">
    <property type="entry name" value="USP_1"/>
    <property type="match status" value="1"/>
</dbReference>
<evidence type="ECO:0000256" key="4">
    <source>
        <dbReference type="ARBA" id="ARBA00022801"/>
    </source>
</evidence>
<keyword evidence="4" id="KW-0378">Hydrolase</keyword>
<dbReference type="PROSITE" id="PS50235">
    <property type="entry name" value="USP_3"/>
    <property type="match status" value="1"/>
</dbReference>
<dbReference type="InterPro" id="IPR054734">
    <property type="entry name" value="PqqF-like_C_4"/>
</dbReference>
<feature type="region of interest" description="Disordered" evidence="7">
    <location>
        <begin position="2973"/>
        <end position="2992"/>
    </location>
</feature>
<dbReference type="Pfam" id="PF05193">
    <property type="entry name" value="Peptidase_M16_C"/>
    <property type="match status" value="1"/>
</dbReference>
<dbReference type="GO" id="GO:0004222">
    <property type="term" value="F:metalloendopeptidase activity"/>
    <property type="evidence" value="ECO:0007669"/>
    <property type="project" value="TreeGrafter"/>
</dbReference>
<reference evidence="11" key="1">
    <citation type="journal article" date="2014" name="Genome Announc.">
        <title>Genome sequence of the pathogenic fungus Sporothrix schenckii (ATCC 58251).</title>
        <authorList>
            <person name="Cuomo C.A."/>
            <person name="Rodriguez-Del Valle N."/>
            <person name="Perez-Sanchez L."/>
            <person name="Abouelleil A."/>
            <person name="Goldberg J."/>
            <person name="Young S."/>
            <person name="Zeng Q."/>
            <person name="Birren B.W."/>
        </authorList>
    </citation>
    <scope>NUCLEOTIDE SEQUENCE [LARGE SCALE GENOMIC DNA]</scope>
    <source>
        <strain evidence="11">ATCC 58251 / de Perez 2211183</strain>
    </source>
</reference>
<dbReference type="InterPro" id="IPR035927">
    <property type="entry name" value="DUSP-like_sf"/>
</dbReference>
<feature type="compositionally biased region" description="Low complexity" evidence="7">
    <location>
        <begin position="2777"/>
        <end position="2789"/>
    </location>
</feature>
<dbReference type="Pfam" id="PF00675">
    <property type="entry name" value="Peptidase_M16"/>
    <property type="match status" value="1"/>
</dbReference>
<feature type="compositionally biased region" description="Basic residues" evidence="7">
    <location>
        <begin position="1290"/>
        <end position="1299"/>
    </location>
</feature>
<keyword evidence="6" id="KW-0482">Metalloprotease</keyword>
<feature type="region of interest" description="Disordered" evidence="7">
    <location>
        <begin position="2188"/>
        <end position="2234"/>
    </location>
</feature>
<dbReference type="SUPFAM" id="SSF54001">
    <property type="entry name" value="Cysteine proteinases"/>
    <property type="match status" value="1"/>
</dbReference>
<proteinExistence type="inferred from homology"/>
<evidence type="ECO:0000256" key="3">
    <source>
        <dbReference type="ARBA" id="ARBA00022723"/>
    </source>
</evidence>
<feature type="compositionally biased region" description="Low complexity" evidence="7">
    <location>
        <begin position="2485"/>
        <end position="2497"/>
    </location>
</feature>
<dbReference type="Pfam" id="PF00443">
    <property type="entry name" value="UCH"/>
    <property type="match status" value="1"/>
</dbReference>
<feature type="compositionally biased region" description="Basic and acidic residues" evidence="7">
    <location>
        <begin position="1130"/>
        <end position="1144"/>
    </location>
</feature>
<dbReference type="InterPro" id="IPR011765">
    <property type="entry name" value="Pept_M16_N"/>
</dbReference>
<dbReference type="Pfam" id="PF06337">
    <property type="entry name" value="DUSP"/>
    <property type="match status" value="1"/>
</dbReference>
<dbReference type="STRING" id="1391915.U7Q464"/>
<dbReference type="GO" id="GO:0046872">
    <property type="term" value="F:metal ion binding"/>
    <property type="evidence" value="ECO:0007669"/>
    <property type="project" value="UniProtKB-KW"/>
</dbReference>
<feature type="region of interest" description="Disordered" evidence="7">
    <location>
        <begin position="2738"/>
        <end position="2832"/>
    </location>
</feature>
<evidence type="ECO:0000256" key="1">
    <source>
        <dbReference type="ARBA" id="ARBA00007261"/>
    </source>
</evidence>
<accession>U7Q464</accession>
<dbReference type="GO" id="GO:0043171">
    <property type="term" value="P:peptide catabolic process"/>
    <property type="evidence" value="ECO:0007669"/>
    <property type="project" value="TreeGrafter"/>
</dbReference>
<feature type="domain" description="DUSP" evidence="9">
    <location>
        <begin position="1428"/>
        <end position="1548"/>
    </location>
</feature>
<dbReference type="GO" id="GO:0005739">
    <property type="term" value="C:mitochondrion"/>
    <property type="evidence" value="ECO:0007669"/>
    <property type="project" value="TreeGrafter"/>
</dbReference>
<feature type="region of interest" description="Disordered" evidence="7">
    <location>
        <begin position="1634"/>
        <end position="1675"/>
    </location>
</feature>
<feature type="compositionally biased region" description="Low complexity" evidence="7">
    <location>
        <begin position="1634"/>
        <end position="1648"/>
    </location>
</feature>
<dbReference type="FunFam" id="3.30.830.10:FF:000003">
    <property type="entry name" value="Insulin-degrading enzyme"/>
    <property type="match status" value="1"/>
</dbReference>
<name>U7Q464_SPOS1</name>
<dbReference type="GO" id="GO:0004843">
    <property type="term" value="F:cysteine-type deubiquitinase activity"/>
    <property type="evidence" value="ECO:0007669"/>
    <property type="project" value="InterPro"/>
</dbReference>
<feature type="domain" description="USP" evidence="8">
    <location>
        <begin position="1816"/>
        <end position="2715"/>
    </location>
</feature>
<dbReference type="PROSITE" id="PS51283">
    <property type="entry name" value="DUSP"/>
    <property type="match status" value="1"/>
</dbReference>
<feature type="compositionally biased region" description="Low complexity" evidence="7">
    <location>
        <begin position="2753"/>
        <end position="2768"/>
    </location>
</feature>
<dbReference type="InterPro" id="IPR011249">
    <property type="entry name" value="Metalloenz_LuxS/M16"/>
</dbReference>
<protein>
    <submittedName>
        <fullName evidence="10">Uncharacterized protein</fullName>
    </submittedName>
</protein>
<dbReference type="SUPFAM" id="SSF143791">
    <property type="entry name" value="DUSP-like"/>
    <property type="match status" value="1"/>
</dbReference>
<dbReference type="HOGENOM" id="CLU_000455_0_0_1"/>
<dbReference type="Proteomes" id="UP000018087">
    <property type="component" value="Unassembled WGS sequence"/>
</dbReference>
<evidence type="ECO:0000256" key="6">
    <source>
        <dbReference type="ARBA" id="ARBA00023049"/>
    </source>
</evidence>
<dbReference type="InterPro" id="IPR001394">
    <property type="entry name" value="Peptidase_C19_UCH"/>
</dbReference>
<feature type="compositionally biased region" description="Polar residues" evidence="7">
    <location>
        <begin position="2856"/>
        <end position="2870"/>
    </location>
</feature>
<dbReference type="GO" id="GO:0005829">
    <property type="term" value="C:cytosol"/>
    <property type="evidence" value="ECO:0007669"/>
    <property type="project" value="TreeGrafter"/>
</dbReference>
<dbReference type="MEROPS" id="M16.008"/>
<keyword evidence="5" id="KW-0862">Zinc</keyword>
<feature type="compositionally biased region" description="Low complexity" evidence="7">
    <location>
        <begin position="2815"/>
        <end position="2832"/>
    </location>
</feature>
<feature type="compositionally biased region" description="Basic and acidic residues" evidence="7">
    <location>
        <begin position="1027"/>
        <end position="1036"/>
    </location>
</feature>
<dbReference type="InterPro" id="IPR032632">
    <property type="entry name" value="Peptidase_M16_M"/>
</dbReference>
<dbReference type="PANTHER" id="PTHR43690">
    <property type="entry name" value="NARDILYSIN"/>
    <property type="match status" value="1"/>
</dbReference>
<dbReference type="InterPro" id="IPR050626">
    <property type="entry name" value="Peptidase_M16"/>
</dbReference>